<gene>
    <name evidence="2" type="ORF">FRZ67_18585</name>
</gene>
<dbReference type="Pfam" id="PF16250">
    <property type="entry name" value="DUF4907"/>
    <property type="match status" value="1"/>
</dbReference>
<dbReference type="InterPro" id="IPR032593">
    <property type="entry name" value="DUF4907"/>
</dbReference>
<dbReference type="EMBL" id="CP042435">
    <property type="protein sequence ID" value="QEC69221.1"/>
    <property type="molecule type" value="Genomic_DNA"/>
</dbReference>
<dbReference type="KEGG" id="pgin:FRZ67_18585"/>
<dbReference type="AlphaFoldDB" id="A0A5B8VE00"/>
<dbReference type="Proteomes" id="UP000321533">
    <property type="component" value="Chromosome"/>
</dbReference>
<feature type="signal peptide" evidence="1">
    <location>
        <begin position="1"/>
        <end position="21"/>
    </location>
</feature>
<dbReference type="RefSeq" id="WP_147192049.1">
    <property type="nucleotide sequence ID" value="NZ_CP042435.1"/>
</dbReference>
<proteinExistence type="predicted"/>
<accession>A0A5B8VE00</accession>
<sequence>MKKNLLLITILLLVTAIKISGQNVQGSSQVNTQSKLTYKIINSPYNTYGYDVYADGKLLIHQTSIPAMQGNKGFAAKTNAARVAELVIEKLHKGIMPPTITKEELQKLKVIP</sequence>
<name>A0A5B8VE00_9BACT</name>
<dbReference type="OrthoDB" id="674043at2"/>
<keyword evidence="1" id="KW-0732">Signal</keyword>
<evidence type="ECO:0000256" key="1">
    <source>
        <dbReference type="SAM" id="SignalP"/>
    </source>
</evidence>
<organism evidence="2 3">
    <name type="scientific">Panacibacter ginsenosidivorans</name>
    <dbReference type="NCBI Taxonomy" id="1813871"/>
    <lineage>
        <taxon>Bacteria</taxon>
        <taxon>Pseudomonadati</taxon>
        <taxon>Bacteroidota</taxon>
        <taxon>Chitinophagia</taxon>
        <taxon>Chitinophagales</taxon>
        <taxon>Chitinophagaceae</taxon>
        <taxon>Panacibacter</taxon>
    </lineage>
</organism>
<evidence type="ECO:0000313" key="3">
    <source>
        <dbReference type="Proteomes" id="UP000321533"/>
    </source>
</evidence>
<feature type="chain" id="PRO_5022836040" evidence="1">
    <location>
        <begin position="22"/>
        <end position="112"/>
    </location>
</feature>
<evidence type="ECO:0000313" key="2">
    <source>
        <dbReference type="EMBL" id="QEC69221.1"/>
    </source>
</evidence>
<protein>
    <submittedName>
        <fullName evidence="2">DUF4907 domain-containing protein</fullName>
    </submittedName>
</protein>
<reference evidence="2 3" key="1">
    <citation type="journal article" date="2016" name="Int. J. Syst. Evol. Microbiol.">
        <title>Panacibacter ginsenosidivorans gen. nov., sp. nov., with ginsenoside converting activity isolated from soil of a ginseng field.</title>
        <authorList>
            <person name="Siddiqi M.Z."/>
            <person name="Muhammad Shafi S."/>
            <person name="Choi K.D."/>
            <person name="Im W.T."/>
        </authorList>
    </citation>
    <scope>NUCLEOTIDE SEQUENCE [LARGE SCALE GENOMIC DNA]</scope>
    <source>
        <strain evidence="2 3">Gsoil1550</strain>
    </source>
</reference>
<keyword evidence="3" id="KW-1185">Reference proteome</keyword>